<evidence type="ECO:0000256" key="6">
    <source>
        <dbReference type="ARBA" id="ARBA00023069"/>
    </source>
</evidence>
<evidence type="ECO:0000313" key="12">
    <source>
        <dbReference type="WBParaSite" id="nRc.2.0.1.t42127-RA"/>
    </source>
</evidence>
<dbReference type="Pfam" id="PF23145">
    <property type="entry name" value="Zf_2nd_IFT121"/>
    <property type="match status" value="1"/>
</dbReference>
<dbReference type="AlphaFoldDB" id="A0A915KVF2"/>
<dbReference type="InterPro" id="IPR040379">
    <property type="entry name" value="WDR19/dyf-2"/>
</dbReference>
<evidence type="ECO:0000313" key="11">
    <source>
        <dbReference type="Proteomes" id="UP000887565"/>
    </source>
</evidence>
<keyword evidence="3" id="KW-0853">WD repeat</keyword>
<proteinExistence type="predicted"/>
<dbReference type="PANTHER" id="PTHR14920:SF3">
    <property type="entry name" value="WD REPEAT-CONTAINING PROTEIN 35-LIKE PROTEIN"/>
    <property type="match status" value="1"/>
</dbReference>
<accession>A0A915KVF2</accession>
<feature type="domain" description="IFT121-like TPR repeats" evidence="10">
    <location>
        <begin position="1"/>
        <end position="87"/>
    </location>
</feature>
<dbReference type="Pfam" id="PF25768">
    <property type="entry name" value="TPR_IFT121"/>
    <property type="match status" value="1"/>
</dbReference>
<evidence type="ECO:0000259" key="10">
    <source>
        <dbReference type="Pfam" id="PF25768"/>
    </source>
</evidence>
<protein>
    <submittedName>
        <fullName evidence="12">Uncharacterized protein</fullName>
    </submittedName>
</protein>
<dbReference type="GO" id="GO:0060271">
    <property type="term" value="P:cilium assembly"/>
    <property type="evidence" value="ECO:0007669"/>
    <property type="project" value="TreeGrafter"/>
</dbReference>
<evidence type="ECO:0000256" key="5">
    <source>
        <dbReference type="ARBA" id="ARBA00022794"/>
    </source>
</evidence>
<name>A0A915KVF2_ROMCU</name>
<dbReference type="InterPro" id="IPR057979">
    <property type="entry name" value="TPR_IFT121"/>
</dbReference>
<dbReference type="WBParaSite" id="nRc.2.0.1.t42127-RA">
    <property type="protein sequence ID" value="nRc.2.0.1.t42127-RA"/>
    <property type="gene ID" value="nRc.2.0.1.g42127"/>
</dbReference>
<dbReference type="PANTHER" id="PTHR14920">
    <property type="entry name" value="OSMOTIC AVOIDANCE ABNORMAL PROTEIN 1/WD REPEAT MEMBRANE PROTEIN"/>
    <property type="match status" value="1"/>
</dbReference>
<dbReference type="OMA" id="NICIASG"/>
<dbReference type="GO" id="GO:0005929">
    <property type="term" value="C:cilium"/>
    <property type="evidence" value="ECO:0007669"/>
    <property type="project" value="TreeGrafter"/>
</dbReference>
<keyword evidence="6" id="KW-0969">Cilium</keyword>
<keyword evidence="8" id="KW-0966">Cell projection</keyword>
<evidence type="ECO:0000256" key="2">
    <source>
        <dbReference type="ARBA" id="ARBA00022490"/>
    </source>
</evidence>
<sequence>MLAQSQLFEGNVDAAMKTALHLIEFDDILDPLEIYSILALTSCANRQFSVCSRAFIKLESMENLAEEERAAYEKLALNIFTKYGAKDTKTSNKTECASCESMIPDFSQMCPNCETKFPTCVASGRPLMAYQFWLCPICKHRAYESEIVTHKFCPMCHAAI</sequence>
<keyword evidence="5" id="KW-0970">Cilium biogenesis/degradation</keyword>
<organism evidence="11 12">
    <name type="scientific">Romanomermis culicivorax</name>
    <name type="common">Nematode worm</name>
    <dbReference type="NCBI Taxonomy" id="13658"/>
    <lineage>
        <taxon>Eukaryota</taxon>
        <taxon>Metazoa</taxon>
        <taxon>Ecdysozoa</taxon>
        <taxon>Nematoda</taxon>
        <taxon>Enoplea</taxon>
        <taxon>Dorylaimia</taxon>
        <taxon>Mermithida</taxon>
        <taxon>Mermithoidea</taxon>
        <taxon>Mermithidae</taxon>
        <taxon>Romanomermis</taxon>
    </lineage>
</organism>
<evidence type="ECO:0000256" key="3">
    <source>
        <dbReference type="ARBA" id="ARBA00022574"/>
    </source>
</evidence>
<dbReference type="Proteomes" id="UP000887565">
    <property type="component" value="Unplaced"/>
</dbReference>
<evidence type="ECO:0000256" key="1">
    <source>
        <dbReference type="ARBA" id="ARBA00004120"/>
    </source>
</evidence>
<feature type="domain" description="IFT121-like zinc finger" evidence="9">
    <location>
        <begin position="118"/>
        <end position="159"/>
    </location>
</feature>
<evidence type="ECO:0000259" key="9">
    <source>
        <dbReference type="Pfam" id="PF23145"/>
    </source>
</evidence>
<keyword evidence="2" id="KW-0963">Cytoplasm</keyword>
<dbReference type="InterPro" id="IPR056170">
    <property type="entry name" value="Znf_IFT121-like"/>
</dbReference>
<reference evidence="12" key="1">
    <citation type="submission" date="2022-11" db="UniProtKB">
        <authorList>
            <consortium name="WormBaseParasite"/>
        </authorList>
    </citation>
    <scope>IDENTIFICATION</scope>
</reference>
<dbReference type="GO" id="GO:0030991">
    <property type="term" value="C:intraciliary transport particle A"/>
    <property type="evidence" value="ECO:0007669"/>
    <property type="project" value="TreeGrafter"/>
</dbReference>
<keyword evidence="7" id="KW-0206">Cytoskeleton</keyword>
<comment type="subcellular location">
    <subcellularLocation>
        <location evidence="1">Cytoplasm</location>
        <location evidence="1">Cytoskeleton</location>
        <location evidence="1">Cilium basal body</location>
    </subcellularLocation>
</comment>
<keyword evidence="11" id="KW-1185">Reference proteome</keyword>
<evidence type="ECO:0000256" key="4">
    <source>
        <dbReference type="ARBA" id="ARBA00022737"/>
    </source>
</evidence>
<keyword evidence="4" id="KW-0677">Repeat</keyword>
<evidence type="ECO:0000256" key="7">
    <source>
        <dbReference type="ARBA" id="ARBA00023212"/>
    </source>
</evidence>
<dbReference type="GO" id="GO:0035721">
    <property type="term" value="P:intraciliary retrograde transport"/>
    <property type="evidence" value="ECO:0007669"/>
    <property type="project" value="InterPro"/>
</dbReference>
<evidence type="ECO:0000256" key="8">
    <source>
        <dbReference type="ARBA" id="ARBA00023273"/>
    </source>
</evidence>